<evidence type="ECO:0000256" key="1">
    <source>
        <dbReference type="SAM" id="MobiDB-lite"/>
    </source>
</evidence>
<dbReference type="RefSeq" id="WP_211468821.1">
    <property type="nucleotide sequence ID" value="NZ_JAGSXH010000051.1"/>
</dbReference>
<gene>
    <name evidence="2" type="ORF">KGA66_15470</name>
</gene>
<reference evidence="2" key="1">
    <citation type="submission" date="2021-04" db="EMBL/GenBank/DDBJ databases">
        <title>Genome based classification of Actinospica acidithermotolerans sp. nov., an actinobacterium isolated from an Indonesian hot spring.</title>
        <authorList>
            <person name="Kusuma A.B."/>
            <person name="Putra K.E."/>
            <person name="Nafisah S."/>
            <person name="Loh J."/>
            <person name="Nouioui I."/>
            <person name="Goodfellow M."/>
        </authorList>
    </citation>
    <scope>NUCLEOTIDE SEQUENCE</scope>
    <source>
        <strain evidence="2">DSM 45618</strain>
    </source>
</reference>
<evidence type="ECO:0000313" key="3">
    <source>
        <dbReference type="Proteomes" id="UP000677913"/>
    </source>
</evidence>
<accession>A0A8J7WLA8</accession>
<evidence type="ECO:0000313" key="2">
    <source>
        <dbReference type="EMBL" id="MBS2964456.1"/>
    </source>
</evidence>
<comment type="caution">
    <text evidence="2">The sequence shown here is derived from an EMBL/GenBank/DDBJ whole genome shotgun (WGS) entry which is preliminary data.</text>
</comment>
<dbReference type="AlphaFoldDB" id="A0A8J7WLA8"/>
<feature type="compositionally biased region" description="Low complexity" evidence="1">
    <location>
        <begin position="26"/>
        <end position="42"/>
    </location>
</feature>
<feature type="region of interest" description="Disordered" evidence="1">
    <location>
        <begin position="1"/>
        <end position="42"/>
    </location>
</feature>
<name>A0A8J7WLA8_9ACTN</name>
<organism evidence="2 3">
    <name type="scientific">Actinocrinis puniceicyclus</name>
    <dbReference type="NCBI Taxonomy" id="977794"/>
    <lineage>
        <taxon>Bacteria</taxon>
        <taxon>Bacillati</taxon>
        <taxon>Actinomycetota</taxon>
        <taxon>Actinomycetes</taxon>
        <taxon>Catenulisporales</taxon>
        <taxon>Actinospicaceae</taxon>
        <taxon>Actinocrinis</taxon>
    </lineage>
</organism>
<proteinExistence type="predicted"/>
<dbReference type="Proteomes" id="UP000677913">
    <property type="component" value="Unassembled WGS sequence"/>
</dbReference>
<sequence>MSTPDDSNTWERPPADGGEQLGQHTPGRPTLSRPSLSRTSLGRVGAQATAGAGRRIQVAVAVFAAIGVGVAYGYGVAPAASKPQTAVAAKSTPVRTATLVCPDVIGSNDATVNAITPAGAAGGITPAAGDKATLTALGGKSPLATLKQPGALSVNTGLGGNIANIQQESIPITGQAGGGYAPGFTVTETLAGGTTAGTHGLASTPCTAPDTDFWFLGADPGEKSNALINLFDSDQLAAQVNLTAYTPTGQAGLGATELGQGRLVPPGGQHDPIDLNGFSSTGDPIALHVVATAGRVSAALLDSDGMGGRDFLLAQKPAAHLMLPGIPAPSAKPASRMKLQLLLFSPTTDTDASLHWIGTSKIVPTVTAPHLTAGKVEQLDISSVPGPGEAGALQIDTAGNVPILAAIKVTAEGGTDTAYLSPVPALAGEAVVADDKPGSSVELTNNGTQSAQAKVTIESATGAPTPQTVTIPAQSTKLVALQAPQGATSFAVSVAPLAGAASLYAARVMSGGGMLTIQPMATALETVQIPAVLGDLSGSVPQP</sequence>
<protein>
    <submittedName>
        <fullName evidence="2">Uncharacterized protein</fullName>
    </submittedName>
</protein>
<dbReference type="Pfam" id="PF18986">
    <property type="entry name" value="DUF5719"/>
    <property type="match status" value="1"/>
</dbReference>
<dbReference type="InterPro" id="IPR043777">
    <property type="entry name" value="DUF5719"/>
</dbReference>
<dbReference type="EMBL" id="JAGSXH010000051">
    <property type="protein sequence ID" value="MBS2964456.1"/>
    <property type="molecule type" value="Genomic_DNA"/>
</dbReference>
<keyword evidence="3" id="KW-1185">Reference proteome</keyword>